<accession>A0AA85K405</accession>
<evidence type="ECO:0000313" key="3">
    <source>
        <dbReference type="Proteomes" id="UP000050795"/>
    </source>
</evidence>
<feature type="transmembrane region" description="Helical" evidence="2">
    <location>
        <begin position="318"/>
        <end position="336"/>
    </location>
</feature>
<feature type="compositionally biased region" description="Basic and acidic residues" evidence="1">
    <location>
        <begin position="1090"/>
        <end position="1102"/>
    </location>
</feature>
<dbReference type="WBParaSite" id="TREG1_65280.1">
    <property type="protein sequence ID" value="TREG1_65280.1"/>
    <property type="gene ID" value="TREG1_65280"/>
</dbReference>
<name>A0AA85K405_TRIRE</name>
<feature type="region of interest" description="Disordered" evidence="1">
    <location>
        <begin position="1082"/>
        <end position="1102"/>
    </location>
</feature>
<evidence type="ECO:0000256" key="1">
    <source>
        <dbReference type="SAM" id="MobiDB-lite"/>
    </source>
</evidence>
<dbReference type="InterPro" id="IPR053291">
    <property type="entry name" value="Ommatidial_diff-associated"/>
</dbReference>
<feature type="compositionally biased region" description="Polar residues" evidence="1">
    <location>
        <begin position="512"/>
        <end position="542"/>
    </location>
</feature>
<proteinExistence type="predicted"/>
<dbReference type="PANTHER" id="PTHR21579:SF16">
    <property type="entry name" value="HTRL DOMAIN CONTAINING"/>
    <property type="match status" value="1"/>
</dbReference>
<reference evidence="4" key="2">
    <citation type="submission" date="2023-11" db="UniProtKB">
        <authorList>
            <consortium name="WormBaseParasite"/>
        </authorList>
    </citation>
    <scope>IDENTIFICATION</scope>
</reference>
<feature type="region of interest" description="Disordered" evidence="1">
    <location>
        <begin position="506"/>
        <end position="542"/>
    </location>
</feature>
<dbReference type="PANTHER" id="PTHR21579">
    <property type="entry name" value="PROTEIN TINCAR"/>
    <property type="match status" value="1"/>
</dbReference>
<feature type="transmembrane region" description="Helical" evidence="2">
    <location>
        <begin position="90"/>
        <end position="113"/>
    </location>
</feature>
<feature type="compositionally biased region" description="Polar residues" evidence="1">
    <location>
        <begin position="787"/>
        <end position="807"/>
    </location>
</feature>
<feature type="region of interest" description="Disordered" evidence="1">
    <location>
        <begin position="765"/>
        <end position="809"/>
    </location>
</feature>
<dbReference type="Proteomes" id="UP000050795">
    <property type="component" value="Unassembled WGS sequence"/>
</dbReference>
<keyword evidence="2" id="KW-1133">Transmembrane helix</keyword>
<protein>
    <submittedName>
        <fullName evidence="4">Uncharacterized protein</fullName>
    </submittedName>
</protein>
<feature type="transmembrane region" description="Helical" evidence="2">
    <location>
        <begin position="581"/>
        <end position="601"/>
    </location>
</feature>
<evidence type="ECO:0000256" key="2">
    <source>
        <dbReference type="SAM" id="Phobius"/>
    </source>
</evidence>
<sequence>MPESQMHPAFYASRRQLWATLSTNKVSCFWRFIQNIGLGSNCTSLGNVWYVVFTTSSISWLLVRAIWRYKDFKAQAYNPRFGNNWDENNTLYFQLGSIICSLCLLPLLIYSALCRVGHSANDSVILGKDILHLQNLLLSFPALQKFTTAYSSNGYGNTSNRYHNNNNNSTTIPNGSVCVNGVTRPREHSSFEEETLDPFILKRRGEDFYEQLSSHFRPFSSILYVLITYLFLLPICIMEAEQIKNEAIDPRFVFHSNVDRLFGQSAAEKYTAYYTQHLGIKINQEINGLLASDVKSIYENERPFPSHIYPSIPSEISVEYICFIISLFMLTIQYAAPFYFTSRIFCLLFSMYIALTGVFLLIDVETISIFYKLYYVGVRDPGGSVVIQIDSDQRYISPWYCVILSAAGLPAIIICLMAIYAYGEAKFKEAVTNYAQLLISGEIPSLNKTNRMTSNKTTDYDTANNNNPDSIGTIETMVGEQTGMEPSYQDAIVHLPITLAVTTKLWRPPPSSRRNGQTVKRSNTPLPGSQSQNNISEMSTSLKRNRGIPLSTSTELTNSIHTLNETNNSSTKSPLPRWSRIGLSIVATVTFIWLLVIRICLMSSILKCYWKTGLELALTDTILSVLYLICWLILWFGLSVKTAWRFRLLHTSNYIGVNGSKDCCLQKDIFPNECDNQGFGASSLHPPMHMNINGAYPNLWPYVSYPPWITSGTMITAGLPIGTNGDVQHVNNQVNGLTVGQGSAGDSLYGCFPDLTNQVQNQSVDAPNQYHPHSRCISLPSGPPTLSEGSDTTTNQPDRNECNNSSKYFRPVATPSLGGSTYLNENQGAITEAHQPYAPSQMNLPRSRTTQEISFCDAYEQFAGQNSSRNRGTNVNSSVMNNQRHGISPMVPEPTYATLANLSRPSAQNNAFRPNSVTPLDSHNRDKTSPTNICRNVSYRRPCTRVTFQDIDNNFSGSRIIINDGATGSSDSGVCTNGHGSSIQQGGNHLEKQHQKGKIKPELFNMFEPNIYQKSVGQSGFDRNYSVHMKDANLLNNNNNNITHTDNDVEMSTDMTSFAIKLNHKPDECISYMNHHETGDNLQRHTRQSHHNDPDDRLCSQV</sequence>
<keyword evidence="2" id="KW-0472">Membrane</keyword>
<dbReference type="AlphaFoldDB" id="A0AA85K405"/>
<feature type="compositionally biased region" description="Polar residues" evidence="1">
    <location>
        <begin position="906"/>
        <end position="921"/>
    </location>
</feature>
<feature type="transmembrane region" description="Helical" evidence="2">
    <location>
        <begin position="399"/>
        <end position="422"/>
    </location>
</feature>
<reference evidence="3" key="1">
    <citation type="submission" date="2022-06" db="EMBL/GenBank/DDBJ databases">
        <authorList>
            <person name="Berger JAMES D."/>
            <person name="Berger JAMES D."/>
        </authorList>
    </citation>
    <scope>NUCLEOTIDE SEQUENCE [LARGE SCALE GENOMIC DNA]</scope>
</reference>
<feature type="transmembrane region" description="Helical" evidence="2">
    <location>
        <begin position="48"/>
        <end position="69"/>
    </location>
</feature>
<keyword evidence="2" id="KW-0812">Transmembrane</keyword>
<feature type="transmembrane region" description="Helical" evidence="2">
    <location>
        <begin position="342"/>
        <end position="362"/>
    </location>
</feature>
<feature type="transmembrane region" description="Helical" evidence="2">
    <location>
        <begin position="613"/>
        <end position="638"/>
    </location>
</feature>
<evidence type="ECO:0000313" key="4">
    <source>
        <dbReference type="WBParaSite" id="TREG1_65280.1"/>
    </source>
</evidence>
<organism evidence="3 4">
    <name type="scientific">Trichobilharzia regenti</name>
    <name type="common">Nasal bird schistosome</name>
    <dbReference type="NCBI Taxonomy" id="157069"/>
    <lineage>
        <taxon>Eukaryota</taxon>
        <taxon>Metazoa</taxon>
        <taxon>Spiralia</taxon>
        <taxon>Lophotrochozoa</taxon>
        <taxon>Platyhelminthes</taxon>
        <taxon>Trematoda</taxon>
        <taxon>Digenea</taxon>
        <taxon>Strigeidida</taxon>
        <taxon>Schistosomatoidea</taxon>
        <taxon>Schistosomatidae</taxon>
        <taxon>Trichobilharzia</taxon>
    </lineage>
</organism>
<keyword evidence="3" id="KW-1185">Reference proteome</keyword>
<feature type="transmembrane region" description="Helical" evidence="2">
    <location>
        <begin position="219"/>
        <end position="238"/>
    </location>
</feature>
<feature type="region of interest" description="Disordered" evidence="1">
    <location>
        <begin position="906"/>
        <end position="933"/>
    </location>
</feature>